<organism evidence="2 3">
    <name type="scientific">Eruca vesicaria subsp. sativa</name>
    <name type="common">Garden rocket</name>
    <name type="synonym">Eruca sativa</name>
    <dbReference type="NCBI Taxonomy" id="29727"/>
    <lineage>
        <taxon>Eukaryota</taxon>
        <taxon>Viridiplantae</taxon>
        <taxon>Streptophyta</taxon>
        <taxon>Embryophyta</taxon>
        <taxon>Tracheophyta</taxon>
        <taxon>Spermatophyta</taxon>
        <taxon>Magnoliopsida</taxon>
        <taxon>eudicotyledons</taxon>
        <taxon>Gunneridae</taxon>
        <taxon>Pentapetalae</taxon>
        <taxon>rosids</taxon>
        <taxon>malvids</taxon>
        <taxon>Brassicales</taxon>
        <taxon>Brassicaceae</taxon>
        <taxon>Brassiceae</taxon>
        <taxon>Eruca</taxon>
    </lineage>
</organism>
<dbReference type="EMBL" id="CAKOAT010508488">
    <property type="protein sequence ID" value="CAH8381422.1"/>
    <property type="molecule type" value="Genomic_DNA"/>
</dbReference>
<protein>
    <recommendedName>
        <fullName evidence="1">DUF3444 domain-containing protein</fullName>
    </recommendedName>
</protein>
<accession>A0ABC8LDB0</accession>
<feature type="domain" description="DUF3444" evidence="1">
    <location>
        <begin position="59"/>
        <end position="133"/>
    </location>
</feature>
<evidence type="ECO:0000313" key="2">
    <source>
        <dbReference type="EMBL" id="CAH8381422.1"/>
    </source>
</evidence>
<keyword evidence="3" id="KW-1185">Reference proteome</keyword>
<dbReference type="Pfam" id="PF11926">
    <property type="entry name" value="DUF3444"/>
    <property type="match status" value="2"/>
</dbReference>
<dbReference type="InterPro" id="IPR024593">
    <property type="entry name" value="DUF3444"/>
</dbReference>
<evidence type="ECO:0000259" key="1">
    <source>
        <dbReference type="Pfam" id="PF11926"/>
    </source>
</evidence>
<gene>
    <name evidence="2" type="ORF">ERUC_LOCUS33905</name>
</gene>
<reference evidence="2 3" key="1">
    <citation type="submission" date="2022-03" db="EMBL/GenBank/DDBJ databases">
        <authorList>
            <person name="Macdonald S."/>
            <person name="Ahmed S."/>
            <person name="Newling K."/>
        </authorList>
    </citation>
    <scope>NUCLEOTIDE SEQUENCE [LARGE SCALE GENOMIC DNA]</scope>
</reference>
<dbReference type="Proteomes" id="UP001642260">
    <property type="component" value="Unassembled WGS sequence"/>
</dbReference>
<name>A0ABC8LDB0_ERUVS</name>
<proteinExistence type="predicted"/>
<dbReference type="PANTHER" id="PTHR45089">
    <property type="entry name" value="DNAJ HEAT SHOCK AMINO-TERMINAL DOMAIN PROTEIN-RELATED"/>
    <property type="match status" value="1"/>
</dbReference>
<sequence>MMKRKISENFQNSNAKEKWKLAGSFLFTGLVGLKVIPRRQVSSVSSMITFASSLAGDTHRQSDSHRKYEYDFVETLSDYSDGAGGVFVRFLHKAKGFASVFFRMGTGEADTFHISTHSLYRFSHRIPSFKLNGIKGKGVPKCAYELDQAALPENILEVTVPSHLLAKPAAPNPETEELTFPISGKVFQTGQIWSYTGYFDNMPRDYCRIYKISLTQAFEQAPVYKIHAFWCKATPLPKDIIPSV</sequence>
<evidence type="ECO:0000313" key="3">
    <source>
        <dbReference type="Proteomes" id="UP001642260"/>
    </source>
</evidence>
<dbReference type="PANTHER" id="PTHR45089:SF50">
    <property type="entry name" value="DNAJ HEAT SHOCK AMINO-TERMINAL DOMAIN PROTEIN-RELATED"/>
    <property type="match status" value="1"/>
</dbReference>
<dbReference type="AlphaFoldDB" id="A0ABC8LDB0"/>
<feature type="domain" description="DUF3444" evidence="1">
    <location>
        <begin position="183"/>
        <end position="235"/>
    </location>
</feature>
<comment type="caution">
    <text evidence="2">The sequence shown here is derived from an EMBL/GenBank/DDBJ whole genome shotgun (WGS) entry which is preliminary data.</text>
</comment>